<keyword evidence="1" id="KW-0677">Repeat</keyword>
<dbReference type="Pfam" id="PF00023">
    <property type="entry name" value="Ank"/>
    <property type="match status" value="2"/>
</dbReference>
<keyword evidence="5" id="KW-0732">Signal</keyword>
<feature type="transmembrane region" description="Helical" evidence="4">
    <location>
        <begin position="58"/>
        <end position="80"/>
    </location>
</feature>
<dbReference type="Gene3D" id="1.25.40.20">
    <property type="entry name" value="Ankyrin repeat-containing domain"/>
    <property type="match status" value="2"/>
</dbReference>
<dbReference type="PROSITE" id="PS50088">
    <property type="entry name" value="ANK_REPEAT"/>
    <property type="match status" value="3"/>
</dbReference>
<dbReference type="PROSITE" id="PS50297">
    <property type="entry name" value="ANK_REP_REGION"/>
    <property type="match status" value="1"/>
</dbReference>
<organism evidence="6 7">
    <name type="scientific">Trichoderma gamsii</name>
    <dbReference type="NCBI Taxonomy" id="398673"/>
    <lineage>
        <taxon>Eukaryota</taxon>
        <taxon>Fungi</taxon>
        <taxon>Dikarya</taxon>
        <taxon>Ascomycota</taxon>
        <taxon>Pezizomycotina</taxon>
        <taxon>Sordariomycetes</taxon>
        <taxon>Hypocreomycetidae</taxon>
        <taxon>Hypocreales</taxon>
        <taxon>Hypocreaceae</taxon>
        <taxon>Trichoderma</taxon>
    </lineage>
</organism>
<gene>
    <name evidence="6" type="ORF">TGAMA5MH_06182</name>
</gene>
<name>A0A2K0T910_9HYPO</name>
<comment type="caution">
    <text evidence="6">The sequence shown here is derived from an EMBL/GenBank/DDBJ whole genome shotgun (WGS) entry which is preliminary data.</text>
</comment>
<keyword evidence="4" id="KW-0472">Membrane</keyword>
<keyword evidence="4" id="KW-1133">Transmembrane helix</keyword>
<feature type="repeat" description="ANK" evidence="3">
    <location>
        <begin position="1049"/>
        <end position="1082"/>
    </location>
</feature>
<evidence type="ECO:0000256" key="2">
    <source>
        <dbReference type="ARBA" id="ARBA00023043"/>
    </source>
</evidence>
<dbReference type="Proteomes" id="UP000236546">
    <property type="component" value="Unassembled WGS sequence"/>
</dbReference>
<feature type="transmembrane region" description="Helical" evidence="4">
    <location>
        <begin position="359"/>
        <end position="377"/>
    </location>
</feature>
<dbReference type="PANTHER" id="PTHR24198">
    <property type="entry name" value="ANKYRIN REPEAT AND PROTEIN KINASE DOMAIN-CONTAINING PROTEIN"/>
    <property type="match status" value="1"/>
</dbReference>
<accession>A0A2K0T910</accession>
<dbReference type="Pfam" id="PF12796">
    <property type="entry name" value="Ank_2"/>
    <property type="match status" value="1"/>
</dbReference>
<keyword evidence="2 3" id="KW-0040">ANK repeat</keyword>
<dbReference type="InterPro" id="IPR002110">
    <property type="entry name" value="Ankyrin_rpt"/>
</dbReference>
<feature type="signal peptide" evidence="5">
    <location>
        <begin position="1"/>
        <end position="19"/>
    </location>
</feature>
<dbReference type="PANTHER" id="PTHR24198:SF165">
    <property type="entry name" value="ANKYRIN REPEAT-CONTAINING PROTEIN-RELATED"/>
    <property type="match status" value="1"/>
</dbReference>
<evidence type="ECO:0000256" key="3">
    <source>
        <dbReference type="PROSITE-ProRule" id="PRU00023"/>
    </source>
</evidence>
<reference evidence="6 7" key="1">
    <citation type="submission" date="2017-02" db="EMBL/GenBank/DDBJ databases">
        <title>Genomes of Trichoderma spp. with biocontrol activity.</title>
        <authorList>
            <person name="Gardiner D."/>
            <person name="Kazan K."/>
            <person name="Vos C."/>
            <person name="Harvey P."/>
        </authorList>
    </citation>
    <scope>NUCLEOTIDE SEQUENCE [LARGE SCALE GENOMIC DNA]</scope>
    <source>
        <strain evidence="6 7">A5MH</strain>
    </source>
</reference>
<proteinExistence type="predicted"/>
<evidence type="ECO:0000313" key="7">
    <source>
        <dbReference type="Proteomes" id="UP000236546"/>
    </source>
</evidence>
<evidence type="ECO:0000256" key="5">
    <source>
        <dbReference type="SAM" id="SignalP"/>
    </source>
</evidence>
<keyword evidence="4" id="KW-0812">Transmembrane</keyword>
<feature type="transmembrane region" description="Helical" evidence="4">
    <location>
        <begin position="237"/>
        <end position="261"/>
    </location>
</feature>
<evidence type="ECO:0000256" key="4">
    <source>
        <dbReference type="SAM" id="Phobius"/>
    </source>
</evidence>
<protein>
    <submittedName>
        <fullName evidence="6">Uncharacterized protein</fullName>
    </submittedName>
</protein>
<feature type="transmembrane region" description="Helical" evidence="4">
    <location>
        <begin position="198"/>
        <end position="225"/>
    </location>
</feature>
<feature type="chain" id="PRO_5014355270" evidence="5">
    <location>
        <begin position="20"/>
        <end position="1108"/>
    </location>
</feature>
<feature type="repeat" description="ANK" evidence="3">
    <location>
        <begin position="1083"/>
        <end position="1108"/>
    </location>
</feature>
<dbReference type="SMART" id="SM00248">
    <property type="entry name" value="ANK"/>
    <property type="match status" value="6"/>
</dbReference>
<dbReference type="OrthoDB" id="7464126at2759"/>
<dbReference type="AlphaFoldDB" id="A0A2K0T910"/>
<evidence type="ECO:0000256" key="1">
    <source>
        <dbReference type="ARBA" id="ARBA00022737"/>
    </source>
</evidence>
<dbReference type="SUPFAM" id="SSF48403">
    <property type="entry name" value="Ankyrin repeat"/>
    <property type="match status" value="1"/>
</dbReference>
<dbReference type="EMBL" id="MTYH01000052">
    <property type="protein sequence ID" value="PNP42003.1"/>
    <property type="molecule type" value="Genomic_DNA"/>
</dbReference>
<sequence length="1108" mass="123540">MKLLFIAFLVFCLLIPVRADGWDDFSNNLATDLAPFLALFGEQTTKQYLSESITLLDYYIFSIAPIGILTAVISAIRVCGSPSLRAFIGRAQEGGGDAEAELCSSTSRDVCELYNNGGIARVFGRPKILEVVYDPSRQNFADGTAGIYPCREFVKRRPDEWIRHDETALGTPVADETVADIFAPNLSLNIGIKRQSTIVTWVVAVSGTLLQFGVLAFAVVVTYYLKWQKDGQRPDSYACPMAIVGTLVEWGGMFLCALLVGQTSRKQVFHRNQQTLDKQPARNVQSTASSIYWVQPGGQVLGDQVFDPFCHSDHDQPLLQYVTSWKQPSKGSDSELPLWAAVSTTIIGFVLQFVGLRGIHSAVSVAQLGAMMLMSMIRSALRMQRLKPDDNFLRQCPDEVVGHELDWLAMRIGRQDALPGSPRRLLWRFCGARDNTYKITKERPSMDHDLDIAGKLLAYRTRLAQLTQSKSTQAWAVTPSQQFDSEMVQVREISQRLALAIESTVNKIFSKSSKFQEEWRDHTSMFWSFACDVVSAAPNESCKQLSQQTLYLQLTRGNLENSWKLQNKLELEGILGLWAWSLKSDPEVEVLQGPFTVSRATEIPTRRIVSTQKNIRETGLQIWLGNEMPISFDSMSLCAASERCDPSAIRYEDKETRLFGWHTADPSQRQGSAPFDVWSAPTNSSLLSLCAQEVFGSFIVSIFDTVNLAEDVGIQEDPYVRLESSLVSDIITLFTEAQLGSREDALLCILPPMTSRLKMPSAKNVLATAKRRANEHRRGGQWIKAEVMLKWAWDICSQPQPQSHEEGSDSQNHPSALTDQLMQQAAIALGELYRWAMTTNDMRNFSSDGIKWLSAQKSSCRQSISTAVGDIIDRYIDIENRVNHQVDNSGDDLTSTLTRLTVPTSKISMLTEEKSKALCSAAALGWSEVAITLLELGANPDYKDDNRRFRTAISLAAESNSVDAVEELLHWGASPDLGDDFGRTPLAHASEMGHDTVVKMLLNDPRVDPNAKDGWGETPLKLAMWGKHEEVIQLFLNSNRVDINFKDHHRMTPLALAARDGQTTFVQRLLDTGRADLDAKDSKGKTPLLLAEENGHQEIVELLQKHLS</sequence>
<dbReference type="InterPro" id="IPR036770">
    <property type="entry name" value="Ankyrin_rpt-contain_sf"/>
</dbReference>
<evidence type="ECO:0000313" key="6">
    <source>
        <dbReference type="EMBL" id="PNP42003.1"/>
    </source>
</evidence>
<feature type="repeat" description="ANK" evidence="3">
    <location>
        <begin position="948"/>
        <end position="980"/>
    </location>
</feature>